<evidence type="ECO:0000313" key="1">
    <source>
        <dbReference type="EMBL" id="MBS2099140.1"/>
    </source>
</evidence>
<dbReference type="RefSeq" id="WP_212216383.1">
    <property type="nucleotide sequence ID" value="NZ_JAGUCO010000008.1"/>
</dbReference>
<keyword evidence="2" id="KW-1185">Reference proteome</keyword>
<dbReference type="EMBL" id="JAGUCO010000008">
    <property type="protein sequence ID" value="MBS2099140.1"/>
    <property type="molecule type" value="Genomic_DNA"/>
</dbReference>
<accession>A0ABS5JWI5</accession>
<dbReference type="Proteomes" id="UP000708576">
    <property type="component" value="Unassembled WGS sequence"/>
</dbReference>
<sequence>MSKKSTYTALILLLVIISILWGCKEGFDTPDYAYEANAYATFSFSKSSLFIDSTDFVVVTLSLPSSLFGDTLVLEAGNWGLFTDKKRSKKLIVNANEMQYILFANAAGDGIVSLKHDGFLFQKGLQLKTVGQSLYYNITTNSTFIADNHSYGQIKLSNEHGDFMGDEIIIECNNAMFLNGLSKDTAMVRPDGTCEFYIKAREFGKKELSISNTTSYSYSQYIEFTPAYPEYIRIELDTNLIQYPQTIHVKAMCTRSLGEVSEGIYINFSDSSDLPNGMSIGSFNNITRVNNEGIASSIYELTYTDTFTYVTIEASVTPLEQSATRVAGYKTIYHNSD</sequence>
<gene>
    <name evidence="1" type="ORF">KEM10_12685</name>
</gene>
<reference evidence="1 2" key="1">
    <citation type="journal article" date="2015" name="Int. J. Syst. Evol. Microbiol.">
        <title>Carboxylicivirga linearis sp. nov., isolated from a sea cucumber culture pond.</title>
        <authorList>
            <person name="Wang F.Q."/>
            <person name="Zhou Y.X."/>
            <person name="Lin X.Z."/>
            <person name="Chen G.J."/>
            <person name="Du Z.J."/>
        </authorList>
    </citation>
    <scope>NUCLEOTIDE SEQUENCE [LARGE SCALE GENOMIC DNA]</scope>
    <source>
        <strain evidence="1 2">FB218</strain>
    </source>
</reference>
<comment type="caution">
    <text evidence="1">The sequence shown here is derived from an EMBL/GenBank/DDBJ whole genome shotgun (WGS) entry which is preliminary data.</text>
</comment>
<name>A0ABS5JWI5_9BACT</name>
<evidence type="ECO:0008006" key="3">
    <source>
        <dbReference type="Google" id="ProtNLM"/>
    </source>
</evidence>
<protein>
    <recommendedName>
        <fullName evidence="3">DUF4382 domain-containing protein</fullName>
    </recommendedName>
</protein>
<proteinExistence type="predicted"/>
<organism evidence="1 2">
    <name type="scientific">Carboxylicivirga linearis</name>
    <dbReference type="NCBI Taxonomy" id="1628157"/>
    <lineage>
        <taxon>Bacteria</taxon>
        <taxon>Pseudomonadati</taxon>
        <taxon>Bacteroidota</taxon>
        <taxon>Bacteroidia</taxon>
        <taxon>Marinilabiliales</taxon>
        <taxon>Marinilabiliaceae</taxon>
        <taxon>Carboxylicivirga</taxon>
    </lineage>
</organism>
<evidence type="ECO:0000313" key="2">
    <source>
        <dbReference type="Proteomes" id="UP000708576"/>
    </source>
</evidence>